<evidence type="ECO:0000313" key="10">
    <source>
        <dbReference type="EMBL" id="KAA0148797.1"/>
    </source>
</evidence>
<evidence type="ECO:0000256" key="3">
    <source>
        <dbReference type="ARBA" id="ARBA00022840"/>
    </source>
</evidence>
<evidence type="ECO:0000313" key="11">
    <source>
        <dbReference type="EMBL" id="KAA0159140.1"/>
    </source>
</evidence>
<feature type="compositionally biased region" description="Basic and acidic residues" evidence="8">
    <location>
        <begin position="321"/>
        <end position="343"/>
    </location>
</feature>
<evidence type="ECO:0000313" key="15">
    <source>
        <dbReference type="Proteomes" id="UP000325113"/>
    </source>
</evidence>
<comment type="subunit">
    <text evidence="4">May form a complex composed of at least the catalytic subunit CRK2 and a cyclin.</text>
</comment>
<evidence type="ECO:0000313" key="13">
    <source>
        <dbReference type="Proteomes" id="UP000322899"/>
    </source>
</evidence>
<dbReference type="GO" id="GO:0005634">
    <property type="term" value="C:nucleus"/>
    <property type="evidence" value="ECO:0007669"/>
    <property type="project" value="TreeGrafter"/>
</dbReference>
<feature type="domain" description="Protein kinase" evidence="9">
    <location>
        <begin position="1"/>
        <end position="297"/>
    </location>
</feature>
<dbReference type="PANTHER" id="PTHR24056">
    <property type="entry name" value="CELL DIVISION PROTEIN KINASE"/>
    <property type="match status" value="1"/>
</dbReference>
<dbReference type="OrthoDB" id="28397at2759"/>
<dbReference type="EMBL" id="VLTN01000049">
    <property type="protein sequence ID" value="KAA0148797.1"/>
    <property type="molecule type" value="Genomic_DNA"/>
</dbReference>
<protein>
    <recommendedName>
        <fullName evidence="5">Cyclin-dependent kinase 2 homolog</fullName>
    </recommendedName>
    <alternativeName>
        <fullName evidence="6">Cell division control protein 2 homolog</fullName>
    </alternativeName>
    <alternativeName>
        <fullName evidence="7">cdc2-related kinase 2</fullName>
    </alternativeName>
</protein>
<feature type="region of interest" description="Disordered" evidence="8">
    <location>
        <begin position="302"/>
        <end position="343"/>
    </location>
</feature>
<keyword evidence="14" id="KW-1185">Reference proteome</keyword>
<evidence type="ECO:0000313" key="12">
    <source>
        <dbReference type="EMBL" id="KAA0169620.1"/>
    </source>
</evidence>
<evidence type="ECO:0000256" key="4">
    <source>
        <dbReference type="ARBA" id="ARBA00038543"/>
    </source>
</evidence>
<dbReference type="PROSITE" id="PS50011">
    <property type="entry name" value="PROTEIN_KINASE_DOM"/>
    <property type="match status" value="1"/>
</dbReference>
<sequence length="343" mass="38382">MVALKRVKPHSDAITKKEGFSLVALREIRLLQMLNDKNIVKLLGVVTDHQSSRKQGTLGEVFLCLEYAMSDLNGLKALPDFKLTPAHVQCYMYQLLRGVYVMHRHGILHRDIKPANILIQRNNVAKIADFGISKQLKRPQKAQALGKLPAGVDHQRLTSGNRVQTLPFRAPEVFLGETNYTGAIDVWSCGITMAYLLSDTALWPMNVPEAKANTVQMQWIWDLVGTDRWEGASKLPQYTQFRPARAVPTRGPTFTTPLWREKFGRLPPQAQDLLRCLLHPDPAQRITAFDATSHDYFWDKVGPDGSPAAPDAASLPPLDMEAAHDAGAREEAHADRARRREAA</sequence>
<reference evidence="13 14" key="1">
    <citation type="submission" date="2019-07" db="EMBL/GenBank/DDBJ databases">
        <title>Genomes of Cafeteria roenbergensis.</title>
        <authorList>
            <person name="Fischer M.G."/>
            <person name="Hackl T."/>
            <person name="Roman M."/>
        </authorList>
    </citation>
    <scope>NUCLEOTIDE SEQUENCE [LARGE SCALE GENOMIC DNA]</scope>
    <source>
        <strain evidence="10 14">BVI</strain>
        <strain evidence="11 15">Cflag</strain>
        <strain evidence="12 13">E4-10P</strain>
    </source>
</reference>
<evidence type="ECO:0000256" key="7">
    <source>
        <dbReference type="ARBA" id="ARBA00042858"/>
    </source>
</evidence>
<dbReference type="GO" id="GO:0005524">
    <property type="term" value="F:ATP binding"/>
    <property type="evidence" value="ECO:0007669"/>
    <property type="project" value="UniProtKB-KW"/>
</dbReference>
<gene>
    <name evidence="12" type="ORF">FNF27_06915</name>
    <name evidence="10" type="ORF">FNF29_06422</name>
    <name evidence="11" type="ORF">FNF31_04995</name>
</gene>
<dbReference type="InterPro" id="IPR000719">
    <property type="entry name" value="Prot_kinase_dom"/>
</dbReference>
<evidence type="ECO:0000256" key="5">
    <source>
        <dbReference type="ARBA" id="ARBA00039612"/>
    </source>
</evidence>
<keyword evidence="2" id="KW-0547">Nucleotide-binding</keyword>
<dbReference type="Gene3D" id="3.30.200.20">
    <property type="entry name" value="Phosphorylase Kinase, domain 1"/>
    <property type="match status" value="1"/>
</dbReference>
<dbReference type="AlphaFoldDB" id="A0A5A8E0L8"/>
<dbReference type="SMART" id="SM00220">
    <property type="entry name" value="S_TKc"/>
    <property type="match status" value="1"/>
</dbReference>
<evidence type="ECO:0000256" key="1">
    <source>
        <dbReference type="ARBA" id="ARBA00006485"/>
    </source>
</evidence>
<dbReference type="InterPro" id="IPR050108">
    <property type="entry name" value="CDK"/>
</dbReference>
<dbReference type="SUPFAM" id="SSF56112">
    <property type="entry name" value="Protein kinase-like (PK-like)"/>
    <property type="match status" value="1"/>
</dbReference>
<feature type="compositionally biased region" description="Low complexity" evidence="8">
    <location>
        <begin position="303"/>
        <end position="318"/>
    </location>
</feature>
<evidence type="ECO:0000256" key="2">
    <source>
        <dbReference type="ARBA" id="ARBA00022741"/>
    </source>
</evidence>
<evidence type="ECO:0000256" key="6">
    <source>
        <dbReference type="ARBA" id="ARBA00041902"/>
    </source>
</evidence>
<evidence type="ECO:0000313" key="14">
    <source>
        <dbReference type="Proteomes" id="UP000323011"/>
    </source>
</evidence>
<dbReference type="GO" id="GO:0004674">
    <property type="term" value="F:protein serine/threonine kinase activity"/>
    <property type="evidence" value="ECO:0007669"/>
    <property type="project" value="TreeGrafter"/>
</dbReference>
<dbReference type="Pfam" id="PF00069">
    <property type="entry name" value="Pkinase"/>
    <property type="match status" value="1"/>
</dbReference>
<name>A0A5A8E0L8_CAFRO</name>
<dbReference type="InterPro" id="IPR008271">
    <property type="entry name" value="Ser/Thr_kinase_AS"/>
</dbReference>
<proteinExistence type="inferred from homology"/>
<evidence type="ECO:0000256" key="8">
    <source>
        <dbReference type="SAM" id="MobiDB-lite"/>
    </source>
</evidence>
<dbReference type="InterPro" id="IPR011009">
    <property type="entry name" value="Kinase-like_dom_sf"/>
</dbReference>
<dbReference type="EMBL" id="VLTO01000068">
    <property type="protein sequence ID" value="KAA0169620.1"/>
    <property type="molecule type" value="Genomic_DNA"/>
</dbReference>
<keyword evidence="3" id="KW-0067">ATP-binding</keyword>
<dbReference type="EMBL" id="VLTM01000057">
    <property type="protein sequence ID" value="KAA0159140.1"/>
    <property type="molecule type" value="Genomic_DNA"/>
</dbReference>
<organism evidence="12 13">
    <name type="scientific">Cafeteria roenbergensis</name>
    <name type="common">Marine flagellate</name>
    <dbReference type="NCBI Taxonomy" id="33653"/>
    <lineage>
        <taxon>Eukaryota</taxon>
        <taxon>Sar</taxon>
        <taxon>Stramenopiles</taxon>
        <taxon>Bigyra</taxon>
        <taxon>Opalozoa</taxon>
        <taxon>Bicosoecida</taxon>
        <taxon>Cafeteriaceae</taxon>
        <taxon>Cafeteria</taxon>
    </lineage>
</organism>
<accession>A0A5A8E0L8</accession>
<dbReference type="PROSITE" id="PS00108">
    <property type="entry name" value="PROTEIN_KINASE_ST"/>
    <property type="match status" value="1"/>
</dbReference>
<dbReference type="Proteomes" id="UP000322899">
    <property type="component" value="Unassembled WGS sequence"/>
</dbReference>
<dbReference type="Proteomes" id="UP000325113">
    <property type="component" value="Unassembled WGS sequence"/>
</dbReference>
<dbReference type="Gene3D" id="1.10.510.10">
    <property type="entry name" value="Transferase(Phosphotransferase) domain 1"/>
    <property type="match status" value="1"/>
</dbReference>
<dbReference type="Proteomes" id="UP000323011">
    <property type="component" value="Unassembled WGS sequence"/>
</dbReference>
<evidence type="ECO:0000259" key="9">
    <source>
        <dbReference type="PROSITE" id="PS50011"/>
    </source>
</evidence>
<comment type="similarity">
    <text evidence="1">Belongs to the protein kinase superfamily. CMGC Ser/Thr protein kinase family. CDC2/CDKX subfamily.</text>
</comment>
<comment type="caution">
    <text evidence="12">The sequence shown here is derived from an EMBL/GenBank/DDBJ whole genome shotgun (WGS) entry which is preliminary data.</text>
</comment>